<dbReference type="InterPro" id="IPR043725">
    <property type="entry name" value="DUF5667"/>
</dbReference>
<feature type="compositionally biased region" description="Basic and acidic residues" evidence="1">
    <location>
        <begin position="289"/>
        <end position="312"/>
    </location>
</feature>
<organism evidence="4 5">
    <name type="scientific">Nocardioides soli</name>
    <dbReference type="NCBI Taxonomy" id="1036020"/>
    <lineage>
        <taxon>Bacteria</taxon>
        <taxon>Bacillati</taxon>
        <taxon>Actinomycetota</taxon>
        <taxon>Actinomycetes</taxon>
        <taxon>Propionibacteriales</taxon>
        <taxon>Nocardioidaceae</taxon>
        <taxon>Nocardioides</taxon>
    </lineage>
</organism>
<gene>
    <name evidence="4" type="ORF">FHU40_002604</name>
</gene>
<sequence length="419" mass="42755">MTWGIRARGRAHRFATLVEQSSTGERIDVADRRDRELVELVGALRAVPDPQPRPEFVADLRARLVSEAETALAPDDLSKLRLPARRTTRERRLAAVVGGLVIVGASASVAVASQSALPGESLYPIKRAIESAHVGLSLGEADKGSIQLANATDRLEEASALAGSDDPGDQARVAPTLATFSDQATQGADLLFADYAHSDRASSIAKLRDFASSSLTQLEELEPSVPADARDELVAAANVVAQIDAEAAQQCPDCGGTPIEAFPPSLVAAPPIELPTLPATPQQAGPDARGQDKNGTKGDRGGKDGGRGDRGDQGVAPGLPPVDGDLPPGSVLEPTTDPTLLPSPGASPSRGTNPLKTLTDGLTGALTGGAAPSASAPSSSGGSGATSPTAPLTEVVTGVTEILQGVLDPITGALLPPRQ</sequence>
<dbReference type="Proteomes" id="UP000589626">
    <property type="component" value="Unassembled WGS sequence"/>
</dbReference>
<evidence type="ECO:0000259" key="3">
    <source>
        <dbReference type="Pfam" id="PF18915"/>
    </source>
</evidence>
<comment type="caution">
    <text evidence="4">The sequence shown here is derived from an EMBL/GenBank/DDBJ whole genome shotgun (WGS) entry which is preliminary data.</text>
</comment>
<evidence type="ECO:0000313" key="5">
    <source>
        <dbReference type="Proteomes" id="UP000589626"/>
    </source>
</evidence>
<keyword evidence="2" id="KW-0472">Membrane</keyword>
<evidence type="ECO:0000256" key="1">
    <source>
        <dbReference type="SAM" id="MobiDB-lite"/>
    </source>
</evidence>
<dbReference type="EMBL" id="JACHWR010000002">
    <property type="protein sequence ID" value="MBB3042786.1"/>
    <property type="molecule type" value="Genomic_DNA"/>
</dbReference>
<accession>A0A7W4VVY6</accession>
<keyword evidence="2" id="KW-0812">Transmembrane</keyword>
<feature type="region of interest" description="Disordered" evidence="1">
    <location>
        <begin position="269"/>
        <end position="392"/>
    </location>
</feature>
<proteinExistence type="predicted"/>
<feature type="compositionally biased region" description="Low complexity" evidence="1">
    <location>
        <begin position="361"/>
        <end position="391"/>
    </location>
</feature>
<feature type="domain" description="DUF5667" evidence="3">
    <location>
        <begin position="116"/>
        <end position="226"/>
    </location>
</feature>
<dbReference type="Pfam" id="PF18915">
    <property type="entry name" value="DUF5667"/>
    <property type="match status" value="1"/>
</dbReference>
<dbReference type="RefSeq" id="WP_183592713.1">
    <property type="nucleotide sequence ID" value="NZ_JACHWR010000002.1"/>
</dbReference>
<name>A0A7W4VVY6_9ACTN</name>
<reference evidence="4 5" key="1">
    <citation type="submission" date="2020-08" db="EMBL/GenBank/DDBJ databases">
        <title>Sequencing the genomes of 1000 actinobacteria strains.</title>
        <authorList>
            <person name="Klenk H.-P."/>
        </authorList>
    </citation>
    <scope>NUCLEOTIDE SEQUENCE [LARGE SCALE GENOMIC DNA]</scope>
    <source>
        <strain evidence="4 5">DSM 105498</strain>
    </source>
</reference>
<evidence type="ECO:0000256" key="2">
    <source>
        <dbReference type="SAM" id="Phobius"/>
    </source>
</evidence>
<evidence type="ECO:0000313" key="4">
    <source>
        <dbReference type="EMBL" id="MBB3042786.1"/>
    </source>
</evidence>
<protein>
    <recommendedName>
        <fullName evidence="3">DUF5667 domain-containing protein</fullName>
    </recommendedName>
</protein>
<keyword evidence="5" id="KW-1185">Reference proteome</keyword>
<feature type="transmembrane region" description="Helical" evidence="2">
    <location>
        <begin position="93"/>
        <end position="112"/>
    </location>
</feature>
<dbReference type="AlphaFoldDB" id="A0A7W4VVY6"/>
<keyword evidence="2" id="KW-1133">Transmembrane helix</keyword>